<dbReference type="GO" id="GO:0016887">
    <property type="term" value="F:ATP hydrolysis activity"/>
    <property type="evidence" value="ECO:0007669"/>
    <property type="project" value="InterPro"/>
</dbReference>
<dbReference type="InterPro" id="IPR003593">
    <property type="entry name" value="AAA+_ATPase"/>
</dbReference>
<dbReference type="RefSeq" id="WP_075361109.1">
    <property type="nucleotide sequence ID" value="NZ_MPDM01000002.1"/>
</dbReference>
<evidence type="ECO:0000256" key="5">
    <source>
        <dbReference type="ARBA" id="ARBA00022741"/>
    </source>
</evidence>
<dbReference type="SMART" id="SM00382">
    <property type="entry name" value="AAA"/>
    <property type="match status" value="1"/>
</dbReference>
<dbReference type="Proteomes" id="UP000186465">
    <property type="component" value="Unassembled WGS sequence"/>
</dbReference>
<proteinExistence type="inferred from homology"/>
<dbReference type="PIRSF" id="PIRSF039085">
    <property type="entry name" value="ABC_ATPase_HisP"/>
    <property type="match status" value="1"/>
</dbReference>
<sequence length="222" mass="23433">MLSITGLTKSYGNNQVLKGVNLTVPAGQVGVILGPSGVGKTTLMRCINLLETADGGQITVAGVTQNEGVSPREWHRKIGMVFQDFNLFPHRTALQNVTEAPIYVYGEDPQVAQARGRELLESVGMAEKADAYPGELSGGQCQRVAIARSCALDPAVLCFDEPTSALDDASTDRVVSVIRDLAAKGMTILVITHDKPFAEAVGDQIFTMADGQIVGTSSAGNL</sequence>
<evidence type="ECO:0000256" key="2">
    <source>
        <dbReference type="ARBA" id="ARBA00005417"/>
    </source>
</evidence>
<evidence type="ECO:0000256" key="3">
    <source>
        <dbReference type="ARBA" id="ARBA00022448"/>
    </source>
</evidence>
<dbReference type="PANTHER" id="PTHR43166:SF9">
    <property type="entry name" value="GLUTAMATE_ASPARTATE IMPORT ATP-BINDING PROTEIN GLTL"/>
    <property type="match status" value="1"/>
</dbReference>
<evidence type="ECO:0000256" key="1">
    <source>
        <dbReference type="ARBA" id="ARBA00004202"/>
    </source>
</evidence>
<dbReference type="InterPro" id="IPR030679">
    <property type="entry name" value="ABC_ATPase_HisP-typ"/>
</dbReference>
<evidence type="ECO:0000256" key="8">
    <source>
        <dbReference type="ARBA" id="ARBA00023136"/>
    </source>
</evidence>
<name>A0A1Q5PRR8_9ACTO</name>
<keyword evidence="7" id="KW-0029">Amino-acid transport</keyword>
<keyword evidence="4" id="KW-1003">Cell membrane</keyword>
<comment type="caution">
    <text evidence="10">The sequence shown here is derived from an EMBL/GenBank/DDBJ whole genome shotgun (WGS) entry which is preliminary data.</text>
</comment>
<feature type="domain" description="ABC transporter" evidence="9">
    <location>
        <begin position="2"/>
        <end position="222"/>
    </location>
</feature>
<keyword evidence="6" id="KW-0067">ATP-binding</keyword>
<gene>
    <name evidence="10" type="ORF">BM477_02530</name>
</gene>
<keyword evidence="3" id="KW-0813">Transport</keyword>
<dbReference type="STRING" id="156892.BM477_02530"/>
<dbReference type="PROSITE" id="PS50893">
    <property type="entry name" value="ABC_TRANSPORTER_2"/>
    <property type="match status" value="1"/>
</dbReference>
<comment type="similarity">
    <text evidence="2">Belongs to the ABC transporter superfamily.</text>
</comment>
<dbReference type="OrthoDB" id="9802264at2"/>
<dbReference type="Gene3D" id="3.40.50.300">
    <property type="entry name" value="P-loop containing nucleotide triphosphate hydrolases"/>
    <property type="match status" value="1"/>
</dbReference>
<evidence type="ECO:0000256" key="6">
    <source>
        <dbReference type="ARBA" id="ARBA00022840"/>
    </source>
</evidence>
<dbReference type="AlphaFoldDB" id="A0A1Q5PRR8"/>
<dbReference type="EMBL" id="MPDM01000002">
    <property type="protein sequence ID" value="OKL50284.1"/>
    <property type="molecule type" value="Genomic_DNA"/>
</dbReference>
<evidence type="ECO:0000313" key="11">
    <source>
        <dbReference type="Proteomes" id="UP000186465"/>
    </source>
</evidence>
<keyword evidence="8" id="KW-0472">Membrane</keyword>
<evidence type="ECO:0000256" key="4">
    <source>
        <dbReference type="ARBA" id="ARBA00022475"/>
    </source>
</evidence>
<evidence type="ECO:0000259" key="9">
    <source>
        <dbReference type="PROSITE" id="PS50893"/>
    </source>
</evidence>
<dbReference type="GO" id="GO:0005524">
    <property type="term" value="F:ATP binding"/>
    <property type="evidence" value="ECO:0007669"/>
    <property type="project" value="UniProtKB-KW"/>
</dbReference>
<dbReference type="SUPFAM" id="SSF52540">
    <property type="entry name" value="P-loop containing nucleoside triphosphate hydrolases"/>
    <property type="match status" value="1"/>
</dbReference>
<dbReference type="PANTHER" id="PTHR43166">
    <property type="entry name" value="AMINO ACID IMPORT ATP-BINDING PROTEIN"/>
    <property type="match status" value="1"/>
</dbReference>
<dbReference type="GO" id="GO:0005886">
    <property type="term" value="C:plasma membrane"/>
    <property type="evidence" value="ECO:0007669"/>
    <property type="project" value="UniProtKB-SubCell"/>
</dbReference>
<comment type="subcellular location">
    <subcellularLocation>
        <location evidence="1">Cell membrane</location>
        <topology evidence="1">Peripheral membrane protein</topology>
    </subcellularLocation>
</comment>
<dbReference type="InterPro" id="IPR003439">
    <property type="entry name" value="ABC_transporter-like_ATP-bd"/>
</dbReference>
<dbReference type="InterPro" id="IPR050086">
    <property type="entry name" value="MetN_ABC_transporter-like"/>
</dbReference>
<keyword evidence="5" id="KW-0547">Nucleotide-binding</keyword>
<reference evidence="11" key="1">
    <citation type="submission" date="2016-11" db="EMBL/GenBank/DDBJ databases">
        <title>Actinomyces gypaetusis sp. nov. isolated from Gypaetus barbatus in Qinghai Tibet Plateau China.</title>
        <authorList>
            <person name="Meng X."/>
        </authorList>
    </citation>
    <scope>NUCLEOTIDE SEQUENCE [LARGE SCALE GENOMIC DNA]</scope>
    <source>
        <strain evidence="11">DSM 15383</strain>
    </source>
</reference>
<protein>
    <recommendedName>
        <fullName evidence="9">ABC transporter domain-containing protein</fullName>
    </recommendedName>
</protein>
<evidence type="ECO:0000256" key="7">
    <source>
        <dbReference type="ARBA" id="ARBA00022970"/>
    </source>
</evidence>
<dbReference type="GO" id="GO:0015424">
    <property type="term" value="F:ABC-type amino acid transporter activity"/>
    <property type="evidence" value="ECO:0007669"/>
    <property type="project" value="InterPro"/>
</dbReference>
<accession>A0A1Q5PRR8</accession>
<keyword evidence="11" id="KW-1185">Reference proteome</keyword>
<dbReference type="Pfam" id="PF00005">
    <property type="entry name" value="ABC_tran"/>
    <property type="match status" value="1"/>
</dbReference>
<dbReference type="InterPro" id="IPR027417">
    <property type="entry name" value="P-loop_NTPase"/>
</dbReference>
<evidence type="ECO:0000313" key="10">
    <source>
        <dbReference type="EMBL" id="OKL50284.1"/>
    </source>
</evidence>
<organism evidence="10 11">
    <name type="scientific">Boudabousia marimammalium</name>
    <dbReference type="NCBI Taxonomy" id="156892"/>
    <lineage>
        <taxon>Bacteria</taxon>
        <taxon>Bacillati</taxon>
        <taxon>Actinomycetota</taxon>
        <taxon>Actinomycetes</taxon>
        <taxon>Actinomycetales</taxon>
        <taxon>Actinomycetaceae</taxon>
        <taxon>Boudabousia</taxon>
    </lineage>
</organism>